<gene>
    <name evidence="2" type="ORF">Pfra01_000349200</name>
</gene>
<proteinExistence type="predicted"/>
<evidence type="ECO:0000256" key="1">
    <source>
        <dbReference type="SAM" id="MobiDB-lite"/>
    </source>
</evidence>
<feature type="compositionally biased region" description="Low complexity" evidence="1">
    <location>
        <begin position="48"/>
        <end position="64"/>
    </location>
</feature>
<dbReference type="Proteomes" id="UP001165121">
    <property type="component" value="Unassembled WGS sequence"/>
</dbReference>
<sequence length="172" mass="16682">MKTHAGVNSTATISSDVHENIGKPIVPNSSSAAGSSHIGAGIHGNNGGSVVPSSNGVNGVVASGPDLRDNARGIAAPNGGGAGGGARYGTGVARSSAQQRKKVRKTGRGHVLANSGSADGGTHIGHRIRGEGEGPAVPSCTGANEGTNKALGYSSDDEDNDDVSGMACDSGG</sequence>
<evidence type="ECO:0000313" key="2">
    <source>
        <dbReference type="EMBL" id="GMF22920.1"/>
    </source>
</evidence>
<feature type="region of interest" description="Disordered" evidence="1">
    <location>
        <begin position="1"/>
        <end position="172"/>
    </location>
</feature>
<keyword evidence="3" id="KW-1185">Reference proteome</keyword>
<feature type="compositionally biased region" description="Gly residues" evidence="1">
    <location>
        <begin position="78"/>
        <end position="88"/>
    </location>
</feature>
<dbReference type="EMBL" id="BSXT01000267">
    <property type="protein sequence ID" value="GMF22920.1"/>
    <property type="molecule type" value="Genomic_DNA"/>
</dbReference>
<organism evidence="2 3">
    <name type="scientific">Phytophthora fragariaefolia</name>
    <dbReference type="NCBI Taxonomy" id="1490495"/>
    <lineage>
        <taxon>Eukaryota</taxon>
        <taxon>Sar</taxon>
        <taxon>Stramenopiles</taxon>
        <taxon>Oomycota</taxon>
        <taxon>Peronosporomycetes</taxon>
        <taxon>Peronosporales</taxon>
        <taxon>Peronosporaceae</taxon>
        <taxon>Phytophthora</taxon>
    </lineage>
</organism>
<feature type="compositionally biased region" description="Basic residues" evidence="1">
    <location>
        <begin position="99"/>
        <end position="108"/>
    </location>
</feature>
<accession>A0A9W6WZI7</accession>
<evidence type="ECO:0000313" key="3">
    <source>
        <dbReference type="Proteomes" id="UP001165121"/>
    </source>
</evidence>
<reference evidence="2" key="1">
    <citation type="submission" date="2023-04" db="EMBL/GenBank/DDBJ databases">
        <title>Phytophthora fragariaefolia NBRC 109709.</title>
        <authorList>
            <person name="Ichikawa N."/>
            <person name="Sato H."/>
            <person name="Tonouchi N."/>
        </authorList>
    </citation>
    <scope>NUCLEOTIDE SEQUENCE</scope>
    <source>
        <strain evidence="2">NBRC 109709</strain>
    </source>
</reference>
<name>A0A9W6WZI7_9STRA</name>
<protein>
    <submittedName>
        <fullName evidence="2">Unnamed protein product</fullName>
    </submittedName>
</protein>
<feature type="compositionally biased region" description="Polar residues" evidence="1">
    <location>
        <begin position="1"/>
        <end position="15"/>
    </location>
</feature>
<dbReference type="AlphaFoldDB" id="A0A9W6WZI7"/>
<feature type="compositionally biased region" description="Low complexity" evidence="1">
    <location>
        <begin position="29"/>
        <end position="40"/>
    </location>
</feature>
<comment type="caution">
    <text evidence="2">The sequence shown here is derived from an EMBL/GenBank/DDBJ whole genome shotgun (WGS) entry which is preliminary data.</text>
</comment>